<protein>
    <submittedName>
        <fullName evidence="2">Uncharacterized protein</fullName>
    </submittedName>
</protein>
<proteinExistence type="predicted"/>
<dbReference type="Proteomes" id="UP001501470">
    <property type="component" value="Unassembled WGS sequence"/>
</dbReference>
<comment type="caution">
    <text evidence="2">The sequence shown here is derived from an EMBL/GenBank/DDBJ whole genome shotgun (WGS) entry which is preliminary data.</text>
</comment>
<sequence length="71" mass="7198">MAAAGSGAGRLGAADAGPAPPSAQSAAAASTAGRMALIRPPYVFPHVFMPEMCHIDAVTSEHFPQRVGRIP</sequence>
<dbReference type="EMBL" id="BAAAQD010000005">
    <property type="protein sequence ID" value="GAA1513486.1"/>
    <property type="molecule type" value="Genomic_DNA"/>
</dbReference>
<keyword evidence="3" id="KW-1185">Reference proteome</keyword>
<evidence type="ECO:0000313" key="3">
    <source>
        <dbReference type="Proteomes" id="UP001501470"/>
    </source>
</evidence>
<evidence type="ECO:0000313" key="2">
    <source>
        <dbReference type="EMBL" id="GAA1513486.1"/>
    </source>
</evidence>
<organism evidence="2 3">
    <name type="scientific">Dactylosporangium maewongense</name>
    <dbReference type="NCBI Taxonomy" id="634393"/>
    <lineage>
        <taxon>Bacteria</taxon>
        <taxon>Bacillati</taxon>
        <taxon>Actinomycetota</taxon>
        <taxon>Actinomycetes</taxon>
        <taxon>Micromonosporales</taxon>
        <taxon>Micromonosporaceae</taxon>
        <taxon>Dactylosporangium</taxon>
    </lineage>
</organism>
<feature type="region of interest" description="Disordered" evidence="1">
    <location>
        <begin position="1"/>
        <end position="30"/>
    </location>
</feature>
<reference evidence="2 3" key="1">
    <citation type="journal article" date="2019" name="Int. J. Syst. Evol. Microbiol.">
        <title>The Global Catalogue of Microorganisms (GCM) 10K type strain sequencing project: providing services to taxonomists for standard genome sequencing and annotation.</title>
        <authorList>
            <consortium name="The Broad Institute Genomics Platform"/>
            <consortium name="The Broad Institute Genome Sequencing Center for Infectious Disease"/>
            <person name="Wu L."/>
            <person name="Ma J."/>
        </authorList>
    </citation>
    <scope>NUCLEOTIDE SEQUENCE [LARGE SCALE GENOMIC DNA]</scope>
    <source>
        <strain evidence="2 3">JCM 15933</strain>
    </source>
</reference>
<gene>
    <name evidence="2" type="ORF">GCM10009827_030080</name>
</gene>
<feature type="compositionally biased region" description="Gly residues" evidence="1">
    <location>
        <begin position="1"/>
        <end position="10"/>
    </location>
</feature>
<evidence type="ECO:0000256" key="1">
    <source>
        <dbReference type="SAM" id="MobiDB-lite"/>
    </source>
</evidence>
<name>A0ABN2A9G2_9ACTN</name>
<accession>A0ABN2A9G2</accession>
<feature type="compositionally biased region" description="Low complexity" evidence="1">
    <location>
        <begin position="11"/>
        <end position="30"/>
    </location>
</feature>